<comment type="similarity">
    <text evidence="2">Belongs to the GPAT/DAPAT family.</text>
</comment>
<dbReference type="PANTHER" id="PTHR12563">
    <property type="entry name" value="GLYCEROL-3-PHOSPHATE ACYLTRANSFERASE"/>
    <property type="match status" value="1"/>
</dbReference>
<feature type="compositionally biased region" description="Basic and acidic residues" evidence="6">
    <location>
        <begin position="807"/>
        <end position="833"/>
    </location>
</feature>
<dbReference type="SMART" id="SM00563">
    <property type="entry name" value="PlsC"/>
    <property type="match status" value="1"/>
</dbReference>
<dbReference type="PANTHER" id="PTHR12563:SF17">
    <property type="entry name" value="DIHYDROXYACETONE PHOSPHATE ACYLTRANSFERASE"/>
    <property type="match status" value="1"/>
</dbReference>
<evidence type="ECO:0000259" key="7">
    <source>
        <dbReference type="SMART" id="SM00563"/>
    </source>
</evidence>
<organism evidence="8 9">
    <name type="scientific">Lasiosphaeria hispida</name>
    <dbReference type="NCBI Taxonomy" id="260671"/>
    <lineage>
        <taxon>Eukaryota</taxon>
        <taxon>Fungi</taxon>
        <taxon>Dikarya</taxon>
        <taxon>Ascomycota</taxon>
        <taxon>Pezizomycotina</taxon>
        <taxon>Sordariomycetes</taxon>
        <taxon>Sordariomycetidae</taxon>
        <taxon>Sordariales</taxon>
        <taxon>Lasiosphaeriaceae</taxon>
        <taxon>Lasiosphaeria</taxon>
    </lineage>
</organism>
<dbReference type="GO" id="GO:0008654">
    <property type="term" value="P:phospholipid biosynthetic process"/>
    <property type="evidence" value="ECO:0007669"/>
    <property type="project" value="TreeGrafter"/>
</dbReference>
<protein>
    <recommendedName>
        <fullName evidence="7">Phospholipid/glycerol acyltransferase domain-containing protein</fullName>
    </recommendedName>
</protein>
<dbReference type="GO" id="GO:0006072">
    <property type="term" value="P:glycerol-3-phosphate metabolic process"/>
    <property type="evidence" value="ECO:0007669"/>
    <property type="project" value="TreeGrafter"/>
</dbReference>
<dbReference type="InterPro" id="IPR041728">
    <property type="entry name" value="GPAT/DHAPAT_LPLAT"/>
</dbReference>
<dbReference type="AlphaFoldDB" id="A0AAJ0ME95"/>
<dbReference type="InterPro" id="IPR022284">
    <property type="entry name" value="GPAT/DHAPAT"/>
</dbReference>
<accession>A0AAJ0ME95</accession>
<dbReference type="GO" id="GO:0019432">
    <property type="term" value="P:triglyceride biosynthetic process"/>
    <property type="evidence" value="ECO:0007669"/>
    <property type="project" value="TreeGrafter"/>
</dbReference>
<keyword evidence="9" id="KW-1185">Reference proteome</keyword>
<evidence type="ECO:0000313" key="8">
    <source>
        <dbReference type="EMBL" id="KAK3353227.1"/>
    </source>
</evidence>
<dbReference type="GO" id="GO:0004366">
    <property type="term" value="F:glycerol-3-phosphate O-acyltransferase activity"/>
    <property type="evidence" value="ECO:0007669"/>
    <property type="project" value="TreeGrafter"/>
</dbReference>
<dbReference type="CDD" id="cd07993">
    <property type="entry name" value="LPLAT_DHAPAT-like"/>
    <property type="match status" value="1"/>
</dbReference>
<name>A0AAJ0ME95_9PEZI</name>
<keyword evidence="3" id="KW-0808">Transferase</keyword>
<evidence type="ECO:0000256" key="1">
    <source>
        <dbReference type="ARBA" id="ARBA00004184"/>
    </source>
</evidence>
<feature type="domain" description="Phospholipid/glycerol acyltransferase" evidence="7">
    <location>
        <begin position="205"/>
        <end position="332"/>
    </location>
</feature>
<dbReference type="InterPro" id="IPR045520">
    <property type="entry name" value="GPAT/DHAPAT_C"/>
</dbReference>
<dbReference type="EMBL" id="JAUIQD010000004">
    <property type="protein sequence ID" value="KAK3353227.1"/>
    <property type="molecule type" value="Genomic_DNA"/>
</dbReference>
<dbReference type="SUPFAM" id="SSF69593">
    <property type="entry name" value="Glycerol-3-phosphate (1)-acyltransferase"/>
    <property type="match status" value="1"/>
</dbReference>
<proteinExistence type="inferred from homology"/>
<reference evidence="8" key="2">
    <citation type="submission" date="2023-06" db="EMBL/GenBank/DDBJ databases">
        <authorList>
            <consortium name="Lawrence Berkeley National Laboratory"/>
            <person name="Haridas S."/>
            <person name="Hensen N."/>
            <person name="Bonometti L."/>
            <person name="Westerberg I."/>
            <person name="Brannstrom I.O."/>
            <person name="Guillou S."/>
            <person name="Cros-Aarteil S."/>
            <person name="Calhoun S."/>
            <person name="Kuo A."/>
            <person name="Mondo S."/>
            <person name="Pangilinan J."/>
            <person name="Riley R."/>
            <person name="Labutti K."/>
            <person name="Andreopoulos B."/>
            <person name="Lipzen A."/>
            <person name="Chen C."/>
            <person name="Yanf M."/>
            <person name="Daum C."/>
            <person name="Ng V."/>
            <person name="Clum A."/>
            <person name="Steindorff A."/>
            <person name="Ohm R."/>
            <person name="Martin F."/>
            <person name="Silar P."/>
            <person name="Natvig D."/>
            <person name="Lalanne C."/>
            <person name="Gautier V."/>
            <person name="Ament-Velasquez S.L."/>
            <person name="Kruys A."/>
            <person name="Hutchinson M.I."/>
            <person name="Powell A.J."/>
            <person name="Barry K."/>
            <person name="Miller A.N."/>
            <person name="Grigoriev I.V."/>
            <person name="Debuchy R."/>
            <person name="Gladieux P."/>
            <person name="Thoren M.H."/>
            <person name="Johannesson H."/>
        </authorList>
    </citation>
    <scope>NUCLEOTIDE SEQUENCE</scope>
    <source>
        <strain evidence="8">CBS 955.72</strain>
    </source>
</reference>
<evidence type="ECO:0000256" key="3">
    <source>
        <dbReference type="ARBA" id="ARBA00022679"/>
    </source>
</evidence>
<evidence type="ECO:0000256" key="6">
    <source>
        <dbReference type="SAM" id="MobiDB-lite"/>
    </source>
</evidence>
<feature type="region of interest" description="Disordered" evidence="6">
    <location>
        <begin position="790"/>
        <end position="833"/>
    </location>
</feature>
<evidence type="ECO:0000313" key="9">
    <source>
        <dbReference type="Proteomes" id="UP001275084"/>
    </source>
</evidence>
<comment type="subcellular location">
    <subcellularLocation>
        <location evidence="1">Endomembrane system</location>
        <topology evidence="1">Peripheral membrane protein</topology>
    </subcellularLocation>
</comment>
<reference evidence="8" key="1">
    <citation type="journal article" date="2023" name="Mol. Phylogenet. Evol.">
        <title>Genome-scale phylogeny and comparative genomics of the fungal order Sordariales.</title>
        <authorList>
            <person name="Hensen N."/>
            <person name="Bonometti L."/>
            <person name="Westerberg I."/>
            <person name="Brannstrom I.O."/>
            <person name="Guillou S."/>
            <person name="Cros-Aarteil S."/>
            <person name="Calhoun S."/>
            <person name="Haridas S."/>
            <person name="Kuo A."/>
            <person name="Mondo S."/>
            <person name="Pangilinan J."/>
            <person name="Riley R."/>
            <person name="LaButti K."/>
            <person name="Andreopoulos B."/>
            <person name="Lipzen A."/>
            <person name="Chen C."/>
            <person name="Yan M."/>
            <person name="Daum C."/>
            <person name="Ng V."/>
            <person name="Clum A."/>
            <person name="Steindorff A."/>
            <person name="Ohm R.A."/>
            <person name="Martin F."/>
            <person name="Silar P."/>
            <person name="Natvig D.O."/>
            <person name="Lalanne C."/>
            <person name="Gautier V."/>
            <person name="Ament-Velasquez S.L."/>
            <person name="Kruys A."/>
            <person name="Hutchinson M.I."/>
            <person name="Powell A.J."/>
            <person name="Barry K."/>
            <person name="Miller A.N."/>
            <person name="Grigoriev I.V."/>
            <person name="Debuchy R."/>
            <person name="Gladieux P."/>
            <person name="Hiltunen Thoren M."/>
            <person name="Johannesson H."/>
        </authorList>
    </citation>
    <scope>NUCLEOTIDE SEQUENCE</scope>
    <source>
        <strain evidence="8">CBS 955.72</strain>
    </source>
</reference>
<dbReference type="Pfam" id="PF01553">
    <property type="entry name" value="Acyltransferase"/>
    <property type="match status" value="1"/>
</dbReference>
<dbReference type="Proteomes" id="UP001275084">
    <property type="component" value="Unassembled WGS sequence"/>
</dbReference>
<dbReference type="GO" id="GO:0031966">
    <property type="term" value="C:mitochondrial membrane"/>
    <property type="evidence" value="ECO:0007669"/>
    <property type="project" value="TreeGrafter"/>
</dbReference>
<evidence type="ECO:0000256" key="2">
    <source>
        <dbReference type="ARBA" id="ARBA00007937"/>
    </source>
</evidence>
<evidence type="ECO:0000256" key="4">
    <source>
        <dbReference type="ARBA" id="ARBA00023136"/>
    </source>
</evidence>
<dbReference type="GO" id="GO:0006631">
    <property type="term" value="P:fatty acid metabolic process"/>
    <property type="evidence" value="ECO:0007669"/>
    <property type="project" value="TreeGrafter"/>
</dbReference>
<comment type="caution">
    <text evidence="8">The sequence shown here is derived from an EMBL/GenBank/DDBJ whole genome shotgun (WGS) entry which is preliminary data.</text>
</comment>
<evidence type="ECO:0000256" key="5">
    <source>
        <dbReference type="ARBA" id="ARBA00023315"/>
    </source>
</evidence>
<dbReference type="Pfam" id="PF19277">
    <property type="entry name" value="GPAT_C"/>
    <property type="match status" value="1"/>
</dbReference>
<dbReference type="GO" id="GO:0012505">
    <property type="term" value="C:endomembrane system"/>
    <property type="evidence" value="ECO:0007669"/>
    <property type="project" value="UniProtKB-SubCell"/>
</dbReference>
<sequence length="833" mass="93673">MADRRDSAPDLRILGDQITLQPSGLVEPPKAARGEGREEVLMKNMARFRSEPLQFLREVSLYVSGTGWRAYDDVIGQPIFYSGFSEHIKTQVMSATLLQTKISQLADARIAVEEKEGLLNKLDKDFPIKRTQRRAVLIQSLQEVAEHLTENMICKFESKVFIRGAYYMVTQLLLRAYHQGIHVSSEEVLRLRNVAEEATKKKQSIIFLPCHRSHVDYVSLQLLCYRLGLALPVIVAGDNLNIPLLGSFMQHAGAMFIRRSFGDDQLYTILVQAYIDVLLQGGYNLACFIEGGRSRTGKLLPPKFGILSFILDSLLSGRVEDAIICPVSTQYDKVVETEGYVTELLGVPKKKENLADFLSGGSSVLSLRLGRVDVRFHEPWSLRGYINDQILRLSKIPSAININWRDTKNAVVRQKLLRTLGYKVLADINDVSVVMPTALIGTVLLTLRGRGVGRAELVRRVEWLTDRVRAKGGRVAHFGNAPLSDVIERGLDVLGRDLVGIVDGLAEPTYYAVDRFQLSFYRNMTIHLFISEALIAAALYTRVKRGGGPSIQDIPYQDLHDQVLFLSSLFRGEFIYSGEGLAVNLERTLAGLEADNVIHIEKDEEGNITKVGLSDDERAAGRENYDFYCFLIWPFIESSWLAAVSLMGLTPPLSQKDDIWIQSSKAHDSAQLLGKTLYHQGDLSYFEAVNKETLKNSYQRFEEEDIIQVVRSKDARIPPRLRLTPEWRPSRDGISGELVASDRLWDFTEKIASSRREGKNRRDGATVSTRVVRLTDELGQALFEDALKQVDGKGGKKGGVAVPPRLSSEEARRLSRSVKEARRRRMLENRAHL</sequence>
<dbReference type="InterPro" id="IPR002123">
    <property type="entry name" value="Plipid/glycerol_acylTrfase"/>
</dbReference>
<keyword evidence="4" id="KW-0472">Membrane</keyword>
<keyword evidence="5" id="KW-0012">Acyltransferase</keyword>
<gene>
    <name evidence="8" type="ORF">B0T25DRAFT_568440</name>
</gene>